<dbReference type="NCBIfam" id="TIGR02136">
    <property type="entry name" value="ptsS_2"/>
    <property type="match status" value="1"/>
</dbReference>
<reference evidence="4" key="1">
    <citation type="submission" date="2017-11" db="EMBL/GenBank/DDBJ databases">
        <authorList>
            <person name="Kajale S.C."/>
            <person name="Sharma A."/>
        </authorList>
    </citation>
    <scope>NUCLEOTIDE SEQUENCE</scope>
    <source>
        <strain evidence="4">LS1_42</strain>
    </source>
</reference>
<dbReference type="InterPro" id="IPR011862">
    <property type="entry name" value="Phos-bd"/>
</dbReference>
<evidence type="ECO:0000256" key="2">
    <source>
        <dbReference type="ARBA" id="ARBA00022729"/>
    </source>
</evidence>
<dbReference type="AlphaFoldDB" id="A0A8J8TQX6"/>
<sequence>MGNDPGSGSDGALSRRHVLLGTVGAGLTGLSGCLVRGQDSGLEGEIVIDGSNTLLPNSAAVARRFQWENNQVRVSVSGSGTGAGFQSLCRDEIDLSDASREIKETEEELCEGNGVEWFELEVVMDGIAIMKNPANDWCEDLTTDELNALWESSSDVETWSDLREEWPDEEISFYGRDSASGTFDYFTEAVNGQTGNIRSDYTGTADTNMIVRGVRGDQYAVGFGGAGFYYENEDDVDLIAIDDGDGPVKPTEETIEEGTYTPLSRPMYVYVNLAQLAREEFREFMRFYLRNTQETAREVGFYGISDEVLEEQQDKLEDEIERFA</sequence>
<dbReference type="EMBL" id="PHNJ01000003">
    <property type="protein sequence ID" value="TYL39351.1"/>
    <property type="molecule type" value="Genomic_DNA"/>
</dbReference>
<gene>
    <name evidence="4" type="ORF">CV102_08755</name>
</gene>
<keyword evidence="5" id="KW-1185">Reference proteome</keyword>
<dbReference type="GO" id="GO:0042301">
    <property type="term" value="F:phosphate ion binding"/>
    <property type="evidence" value="ECO:0007669"/>
    <property type="project" value="InterPro"/>
</dbReference>
<protein>
    <submittedName>
        <fullName evidence="4">Phosphate ABC transporter substrate-binding protein</fullName>
    </submittedName>
</protein>
<dbReference type="SUPFAM" id="SSF53850">
    <property type="entry name" value="Periplasmic binding protein-like II"/>
    <property type="match status" value="1"/>
</dbReference>
<dbReference type="InterPro" id="IPR024370">
    <property type="entry name" value="PBP_domain"/>
</dbReference>
<dbReference type="Gene3D" id="3.40.190.10">
    <property type="entry name" value="Periplasmic binding protein-like II"/>
    <property type="match status" value="2"/>
</dbReference>
<name>A0A8J8TQX6_9EURY</name>
<evidence type="ECO:0000313" key="5">
    <source>
        <dbReference type="Proteomes" id="UP000766904"/>
    </source>
</evidence>
<evidence type="ECO:0000256" key="1">
    <source>
        <dbReference type="ARBA" id="ARBA00022448"/>
    </source>
</evidence>
<accession>A0A8J8TQX6</accession>
<dbReference type="Pfam" id="PF12849">
    <property type="entry name" value="PBP_like_2"/>
    <property type="match status" value="1"/>
</dbReference>
<dbReference type="OrthoDB" id="53390at2157"/>
<dbReference type="PANTHER" id="PTHR30570">
    <property type="entry name" value="PERIPLASMIC PHOSPHATE BINDING COMPONENT OF PHOSPHATE ABC TRANSPORTER"/>
    <property type="match status" value="1"/>
</dbReference>
<comment type="caution">
    <text evidence="4">The sequence shown here is derived from an EMBL/GenBank/DDBJ whole genome shotgun (WGS) entry which is preliminary data.</text>
</comment>
<dbReference type="InterPro" id="IPR050811">
    <property type="entry name" value="Phosphate_ABC_transporter"/>
</dbReference>
<proteinExistence type="predicted"/>
<evidence type="ECO:0000313" key="4">
    <source>
        <dbReference type="EMBL" id="TYL39351.1"/>
    </source>
</evidence>
<organism evidence="4 5">
    <name type="scientific">Natronococcus pandeyae</name>
    <dbReference type="NCBI Taxonomy" id="2055836"/>
    <lineage>
        <taxon>Archaea</taxon>
        <taxon>Methanobacteriati</taxon>
        <taxon>Methanobacteriota</taxon>
        <taxon>Stenosarchaea group</taxon>
        <taxon>Halobacteria</taxon>
        <taxon>Halobacteriales</taxon>
        <taxon>Natrialbaceae</taxon>
        <taxon>Natronococcus</taxon>
    </lineage>
</organism>
<keyword evidence="2" id="KW-0732">Signal</keyword>
<dbReference type="RefSeq" id="WP_148857497.1">
    <property type="nucleotide sequence ID" value="NZ_PHNJ01000003.1"/>
</dbReference>
<keyword evidence="1" id="KW-0813">Transport</keyword>
<feature type="domain" description="PBP" evidence="3">
    <location>
        <begin position="44"/>
        <end position="290"/>
    </location>
</feature>
<dbReference type="Proteomes" id="UP000766904">
    <property type="component" value="Unassembled WGS sequence"/>
</dbReference>
<evidence type="ECO:0000259" key="3">
    <source>
        <dbReference type="Pfam" id="PF12849"/>
    </source>
</evidence>
<dbReference type="CDD" id="cd13654">
    <property type="entry name" value="PBP2_phosphate_like_2"/>
    <property type="match status" value="1"/>
</dbReference>
<dbReference type="PANTHER" id="PTHR30570:SF1">
    <property type="entry name" value="PHOSPHATE-BINDING PROTEIN PSTS"/>
    <property type="match status" value="1"/>
</dbReference>